<dbReference type="AlphaFoldDB" id="A0AAN8XKM4"/>
<evidence type="ECO:0000313" key="3">
    <source>
        <dbReference type="Proteomes" id="UP001381693"/>
    </source>
</evidence>
<gene>
    <name evidence="2" type="ORF">SK128_017996</name>
</gene>
<accession>A0AAN8XKM4</accession>
<evidence type="ECO:0000256" key="1">
    <source>
        <dbReference type="SAM" id="MobiDB-lite"/>
    </source>
</evidence>
<sequence>VLAAFLITRPKFMTRIYLALRKNTIYEMGNLEKRCRIFLHSVWNGSKVSETPCPLGSPGHESGQTWAEEDPRTSSCRPKNPKSGEKRTQNFLSRQTEEEEESTYQNITERALESDFGGAGRPPRKAEMELNMETEKEEEKTEEF</sequence>
<feature type="region of interest" description="Disordered" evidence="1">
    <location>
        <begin position="48"/>
        <end position="144"/>
    </location>
</feature>
<dbReference type="Proteomes" id="UP001381693">
    <property type="component" value="Unassembled WGS sequence"/>
</dbReference>
<reference evidence="2 3" key="1">
    <citation type="submission" date="2023-11" db="EMBL/GenBank/DDBJ databases">
        <title>Halocaridina rubra genome assembly.</title>
        <authorList>
            <person name="Smith C."/>
        </authorList>
    </citation>
    <scope>NUCLEOTIDE SEQUENCE [LARGE SCALE GENOMIC DNA]</scope>
    <source>
        <strain evidence="2">EP-1</strain>
        <tissue evidence="2">Whole</tissue>
    </source>
</reference>
<protein>
    <submittedName>
        <fullName evidence="2">Uncharacterized protein</fullName>
    </submittedName>
</protein>
<comment type="caution">
    <text evidence="2">The sequence shown here is derived from an EMBL/GenBank/DDBJ whole genome shotgun (WGS) entry which is preliminary data.</text>
</comment>
<feature type="compositionally biased region" description="Basic and acidic residues" evidence="1">
    <location>
        <begin position="124"/>
        <end position="144"/>
    </location>
</feature>
<proteinExistence type="predicted"/>
<evidence type="ECO:0000313" key="2">
    <source>
        <dbReference type="EMBL" id="KAK7083418.1"/>
    </source>
</evidence>
<feature type="non-terminal residue" evidence="2">
    <location>
        <position position="1"/>
    </location>
</feature>
<name>A0AAN8XKM4_HALRR</name>
<organism evidence="2 3">
    <name type="scientific">Halocaridina rubra</name>
    <name type="common">Hawaiian red shrimp</name>
    <dbReference type="NCBI Taxonomy" id="373956"/>
    <lineage>
        <taxon>Eukaryota</taxon>
        <taxon>Metazoa</taxon>
        <taxon>Ecdysozoa</taxon>
        <taxon>Arthropoda</taxon>
        <taxon>Crustacea</taxon>
        <taxon>Multicrustacea</taxon>
        <taxon>Malacostraca</taxon>
        <taxon>Eumalacostraca</taxon>
        <taxon>Eucarida</taxon>
        <taxon>Decapoda</taxon>
        <taxon>Pleocyemata</taxon>
        <taxon>Caridea</taxon>
        <taxon>Atyoidea</taxon>
        <taxon>Atyidae</taxon>
        <taxon>Halocaridina</taxon>
    </lineage>
</organism>
<keyword evidence="3" id="KW-1185">Reference proteome</keyword>
<dbReference type="EMBL" id="JAXCGZ010003121">
    <property type="protein sequence ID" value="KAK7083418.1"/>
    <property type="molecule type" value="Genomic_DNA"/>
</dbReference>